<dbReference type="EMBL" id="JADIMT010000033">
    <property type="protein sequence ID" value="MBO8435792.1"/>
    <property type="molecule type" value="Genomic_DNA"/>
</dbReference>
<dbReference type="Proteomes" id="UP000823615">
    <property type="component" value="Unassembled WGS sequence"/>
</dbReference>
<comment type="caution">
    <text evidence="2">The sequence shown here is derived from an EMBL/GenBank/DDBJ whole genome shotgun (WGS) entry which is preliminary data.</text>
</comment>
<dbReference type="AlphaFoldDB" id="A0A9D9DZA9"/>
<reference evidence="2" key="1">
    <citation type="submission" date="2020-10" db="EMBL/GenBank/DDBJ databases">
        <authorList>
            <person name="Gilroy R."/>
        </authorList>
    </citation>
    <scope>NUCLEOTIDE SEQUENCE</scope>
    <source>
        <strain evidence="2">7293</strain>
    </source>
</reference>
<gene>
    <name evidence="2" type="ORF">IAA97_02280</name>
</gene>
<accession>A0A9D9DZA9</accession>
<protein>
    <submittedName>
        <fullName evidence="2">Uncharacterized protein</fullName>
    </submittedName>
</protein>
<keyword evidence="1" id="KW-1133">Transmembrane helix</keyword>
<feature type="transmembrane region" description="Helical" evidence="1">
    <location>
        <begin position="6"/>
        <end position="32"/>
    </location>
</feature>
<sequence length="143" mass="14971">MAEKNIALRIAVAVGVSAVLVSAIAIFFLHLADAGSGFVKASEAHAIASELDGTEWKTNTAGQKLLLSLYSVDSDGSLRIQRAADDTFFMILSDVSTIVGPYGETIGGVLNGVPFRIAMTESKSGEGRAFSLVSDDLSVVFSQ</sequence>
<keyword evidence="1" id="KW-0472">Membrane</keyword>
<proteinExistence type="predicted"/>
<keyword evidence="1" id="KW-0812">Transmembrane</keyword>
<organism evidence="2 3">
    <name type="scientific">Candidatus Ornithospirochaeta stercoripullorum</name>
    <dbReference type="NCBI Taxonomy" id="2840899"/>
    <lineage>
        <taxon>Bacteria</taxon>
        <taxon>Pseudomonadati</taxon>
        <taxon>Spirochaetota</taxon>
        <taxon>Spirochaetia</taxon>
        <taxon>Spirochaetales</taxon>
        <taxon>Spirochaetaceae</taxon>
        <taxon>Spirochaetaceae incertae sedis</taxon>
        <taxon>Candidatus Ornithospirochaeta</taxon>
    </lineage>
</organism>
<reference evidence="2" key="2">
    <citation type="journal article" date="2021" name="PeerJ">
        <title>Extensive microbial diversity within the chicken gut microbiome revealed by metagenomics and culture.</title>
        <authorList>
            <person name="Gilroy R."/>
            <person name="Ravi A."/>
            <person name="Getino M."/>
            <person name="Pursley I."/>
            <person name="Horton D.L."/>
            <person name="Alikhan N.F."/>
            <person name="Baker D."/>
            <person name="Gharbi K."/>
            <person name="Hall N."/>
            <person name="Watson M."/>
            <person name="Adriaenssens E.M."/>
            <person name="Foster-Nyarko E."/>
            <person name="Jarju S."/>
            <person name="Secka A."/>
            <person name="Antonio M."/>
            <person name="Oren A."/>
            <person name="Chaudhuri R.R."/>
            <person name="La Ragione R."/>
            <person name="Hildebrand F."/>
            <person name="Pallen M.J."/>
        </authorList>
    </citation>
    <scope>NUCLEOTIDE SEQUENCE</scope>
    <source>
        <strain evidence="2">7293</strain>
    </source>
</reference>
<evidence type="ECO:0000313" key="3">
    <source>
        <dbReference type="Proteomes" id="UP000823615"/>
    </source>
</evidence>
<evidence type="ECO:0000256" key="1">
    <source>
        <dbReference type="SAM" id="Phobius"/>
    </source>
</evidence>
<name>A0A9D9DZA9_9SPIO</name>
<evidence type="ECO:0000313" key="2">
    <source>
        <dbReference type="EMBL" id="MBO8435792.1"/>
    </source>
</evidence>